<evidence type="ECO:0000313" key="2">
    <source>
        <dbReference type="EMBL" id="VCU40044.1"/>
    </source>
</evidence>
<protein>
    <submittedName>
        <fullName evidence="2">Bgt-20370</fullName>
    </submittedName>
</protein>
<evidence type="ECO:0000256" key="1">
    <source>
        <dbReference type="SAM" id="SignalP"/>
    </source>
</evidence>
<dbReference type="Proteomes" id="UP000324639">
    <property type="component" value="Chromosome Bgt_-02"/>
</dbReference>
<keyword evidence="1" id="KW-0732">Signal</keyword>
<dbReference type="EMBL" id="LR026985">
    <property type="protein sequence ID" value="VCU40044.1"/>
    <property type="molecule type" value="Genomic_DNA"/>
</dbReference>
<name>A0A9X9LA15_BLUGR</name>
<reference evidence="2 3" key="1">
    <citation type="submission" date="2018-08" db="EMBL/GenBank/DDBJ databases">
        <authorList>
            <person name="Muller C M."/>
        </authorList>
    </citation>
    <scope>NUCLEOTIDE SEQUENCE [LARGE SCALE GENOMIC DNA]</scope>
</reference>
<gene>
    <name evidence="2" type="ORF">BGT96224V316_LOCUS1289</name>
</gene>
<proteinExistence type="predicted"/>
<evidence type="ECO:0000313" key="3">
    <source>
        <dbReference type="Proteomes" id="UP000324639"/>
    </source>
</evidence>
<accession>A0A9X9LA15</accession>
<keyword evidence="3" id="KW-1185">Reference proteome</keyword>
<feature type="chain" id="PRO_5040834511" evidence="1">
    <location>
        <begin position="19"/>
        <end position="157"/>
    </location>
</feature>
<organism evidence="2 3">
    <name type="scientific">Blumeria graminis f. sp. tritici</name>
    <dbReference type="NCBI Taxonomy" id="62690"/>
    <lineage>
        <taxon>Eukaryota</taxon>
        <taxon>Fungi</taxon>
        <taxon>Dikarya</taxon>
        <taxon>Ascomycota</taxon>
        <taxon>Pezizomycotina</taxon>
        <taxon>Leotiomycetes</taxon>
        <taxon>Erysiphales</taxon>
        <taxon>Erysiphaceae</taxon>
        <taxon>Blumeria</taxon>
    </lineage>
</organism>
<feature type="signal peptide" evidence="1">
    <location>
        <begin position="1"/>
        <end position="18"/>
    </location>
</feature>
<sequence length="157" mass="18408">MRCYIIALILHSVSFSVAYLEDYQTPHIPEEQKTFNCGDRFYGSYTLDTYRDSFIRSPNEFTASTAKPRKFSDIVSTRYIREKVMYHEDQTTTMLYLMLIFSNTDSTHLTEDFLVFDDQRRMCAVKTKITAIRLESQYSTGPWTNPVPYETLCEVVV</sequence>
<dbReference type="AlphaFoldDB" id="A0A9X9LA15"/>